<evidence type="ECO:0000313" key="2">
    <source>
        <dbReference type="Proteomes" id="UP000272025"/>
    </source>
</evidence>
<name>A0A3N2PP04_SODAK</name>
<dbReference type="EMBL" id="ML119060">
    <property type="protein sequence ID" value="ROT36154.1"/>
    <property type="molecule type" value="Genomic_DNA"/>
</dbReference>
<evidence type="ECO:0000313" key="1">
    <source>
        <dbReference type="EMBL" id="ROT36154.1"/>
    </source>
</evidence>
<reference evidence="1 2" key="1">
    <citation type="journal article" date="2018" name="Mol. Ecol.">
        <title>The obligate alkalophilic soda-lake fungus Sodiomyces alkalinus has shifted to a protein diet.</title>
        <authorList>
            <person name="Grum-Grzhimaylo A.A."/>
            <person name="Falkoski D.L."/>
            <person name="van den Heuvel J."/>
            <person name="Valero-Jimenez C.A."/>
            <person name="Min B."/>
            <person name="Choi I.G."/>
            <person name="Lipzen A."/>
            <person name="Daum C.G."/>
            <person name="Aanen D.K."/>
            <person name="Tsang A."/>
            <person name="Henrissat B."/>
            <person name="Bilanenko E.N."/>
            <person name="de Vries R.P."/>
            <person name="van Kan J.A.L."/>
            <person name="Grigoriev I.V."/>
            <person name="Debets A.J.M."/>
        </authorList>
    </citation>
    <scope>NUCLEOTIDE SEQUENCE [LARGE SCALE GENOMIC DNA]</scope>
    <source>
        <strain evidence="1 2">F11</strain>
    </source>
</reference>
<dbReference type="RefSeq" id="XP_028463960.1">
    <property type="nucleotide sequence ID" value="XM_028614521.1"/>
</dbReference>
<organism evidence="1 2">
    <name type="scientific">Sodiomyces alkalinus (strain CBS 110278 / VKM F-3762 / F11)</name>
    <name type="common">Alkaliphilic filamentous fungus</name>
    <dbReference type="NCBI Taxonomy" id="1314773"/>
    <lineage>
        <taxon>Eukaryota</taxon>
        <taxon>Fungi</taxon>
        <taxon>Dikarya</taxon>
        <taxon>Ascomycota</taxon>
        <taxon>Pezizomycotina</taxon>
        <taxon>Sordariomycetes</taxon>
        <taxon>Hypocreomycetidae</taxon>
        <taxon>Glomerellales</taxon>
        <taxon>Plectosphaerellaceae</taxon>
        <taxon>Sodiomyces</taxon>
    </lineage>
</organism>
<dbReference type="Proteomes" id="UP000272025">
    <property type="component" value="Unassembled WGS sequence"/>
</dbReference>
<protein>
    <submittedName>
        <fullName evidence="1">Uncharacterized protein</fullName>
    </submittedName>
</protein>
<accession>A0A3N2PP04</accession>
<keyword evidence="2" id="KW-1185">Reference proteome</keyword>
<sequence>MARRPRVQNVCLFIVLKLPLEVWVPSIRIEASLAISLAFHEQECQSMDEMDVDLDRNTIGSIDSYAPQDRAGGGGRASVDELYSVVGDCGADHLVGDQFDEDAGVAAPSYSACYSEYCAFKEVARHQSREVVSLESFSMRIQRWEKGRDQRKNPSMETKQLQCLAATDLRI</sequence>
<dbReference type="AlphaFoldDB" id="A0A3N2PP04"/>
<proteinExistence type="predicted"/>
<dbReference type="GeneID" id="39582999"/>
<gene>
    <name evidence="1" type="ORF">SODALDRAFT_363013</name>
</gene>